<gene>
    <name evidence="4" type="ORF">Cba03nite_09700</name>
</gene>
<dbReference type="SUPFAM" id="SSF55729">
    <property type="entry name" value="Acyl-CoA N-acyltransferases (Nat)"/>
    <property type="match status" value="1"/>
</dbReference>
<organism evidence="4 5">
    <name type="scientific">Catellatospora bangladeshensis</name>
    <dbReference type="NCBI Taxonomy" id="310355"/>
    <lineage>
        <taxon>Bacteria</taxon>
        <taxon>Bacillati</taxon>
        <taxon>Actinomycetota</taxon>
        <taxon>Actinomycetes</taxon>
        <taxon>Micromonosporales</taxon>
        <taxon>Micromonosporaceae</taxon>
        <taxon>Catellatospora</taxon>
    </lineage>
</organism>
<dbReference type="CDD" id="cd04301">
    <property type="entry name" value="NAT_SF"/>
    <property type="match status" value="1"/>
</dbReference>
<feature type="domain" description="N-acetyltransferase" evidence="3">
    <location>
        <begin position="6"/>
        <end position="154"/>
    </location>
</feature>
<dbReference type="AlphaFoldDB" id="A0A8J3JFE2"/>
<evidence type="ECO:0000313" key="4">
    <source>
        <dbReference type="EMBL" id="GIF79621.1"/>
    </source>
</evidence>
<dbReference type="Proteomes" id="UP000601223">
    <property type="component" value="Unassembled WGS sequence"/>
</dbReference>
<keyword evidence="2" id="KW-0012">Acyltransferase</keyword>
<reference evidence="4 5" key="1">
    <citation type="submission" date="2021-01" db="EMBL/GenBank/DDBJ databases">
        <title>Whole genome shotgun sequence of Catellatospora bangladeshensis NBRC 107357.</title>
        <authorList>
            <person name="Komaki H."/>
            <person name="Tamura T."/>
        </authorList>
    </citation>
    <scope>NUCLEOTIDE SEQUENCE [LARGE SCALE GENOMIC DNA]</scope>
    <source>
        <strain evidence="4 5">NBRC 107357</strain>
    </source>
</reference>
<proteinExistence type="predicted"/>
<accession>A0A8J3JFE2</accession>
<name>A0A8J3JFE2_9ACTN</name>
<dbReference type="InterPro" id="IPR050832">
    <property type="entry name" value="Bact_Acetyltransf"/>
</dbReference>
<evidence type="ECO:0000259" key="3">
    <source>
        <dbReference type="PROSITE" id="PS51186"/>
    </source>
</evidence>
<dbReference type="GO" id="GO:0016747">
    <property type="term" value="F:acyltransferase activity, transferring groups other than amino-acyl groups"/>
    <property type="evidence" value="ECO:0007669"/>
    <property type="project" value="InterPro"/>
</dbReference>
<dbReference type="EMBL" id="BONF01000007">
    <property type="protein sequence ID" value="GIF79621.1"/>
    <property type="molecule type" value="Genomic_DNA"/>
</dbReference>
<evidence type="ECO:0000256" key="1">
    <source>
        <dbReference type="ARBA" id="ARBA00022679"/>
    </source>
</evidence>
<protein>
    <recommendedName>
        <fullName evidence="3">N-acetyltransferase domain-containing protein</fullName>
    </recommendedName>
</protein>
<dbReference type="RefSeq" id="WP_203742329.1">
    <property type="nucleotide sequence ID" value="NZ_BONF01000007.1"/>
</dbReference>
<evidence type="ECO:0000256" key="2">
    <source>
        <dbReference type="ARBA" id="ARBA00023315"/>
    </source>
</evidence>
<dbReference type="InterPro" id="IPR016181">
    <property type="entry name" value="Acyl_CoA_acyltransferase"/>
</dbReference>
<dbReference type="Gene3D" id="3.40.630.30">
    <property type="match status" value="1"/>
</dbReference>
<evidence type="ECO:0000313" key="5">
    <source>
        <dbReference type="Proteomes" id="UP000601223"/>
    </source>
</evidence>
<keyword evidence="5" id="KW-1185">Reference proteome</keyword>
<dbReference type="PROSITE" id="PS51186">
    <property type="entry name" value="GNAT"/>
    <property type="match status" value="1"/>
</dbReference>
<sequence length="154" mass="16843">MGEGVLVVRQAGAADRAALGGLRRAWTDEQTGDAAFDPDFAAAFEDWLEREGDRRVCWLAERAGQPVGMVNLALFERMPRPGQPRSRWGYLGNAYVLPEHRDAGTGAALVTALLAYAKEEGLVRVVLSPSARSVPFYERAGFHRADELMLITLG</sequence>
<dbReference type="PANTHER" id="PTHR43877">
    <property type="entry name" value="AMINOALKYLPHOSPHONATE N-ACETYLTRANSFERASE-RELATED-RELATED"/>
    <property type="match status" value="1"/>
</dbReference>
<dbReference type="InterPro" id="IPR000182">
    <property type="entry name" value="GNAT_dom"/>
</dbReference>
<comment type="caution">
    <text evidence="4">The sequence shown here is derived from an EMBL/GenBank/DDBJ whole genome shotgun (WGS) entry which is preliminary data.</text>
</comment>
<dbReference type="PANTHER" id="PTHR43877:SF1">
    <property type="entry name" value="ACETYLTRANSFERASE"/>
    <property type="match status" value="1"/>
</dbReference>
<dbReference type="Pfam" id="PF00583">
    <property type="entry name" value="Acetyltransf_1"/>
    <property type="match status" value="1"/>
</dbReference>
<keyword evidence="1" id="KW-0808">Transferase</keyword>